<dbReference type="EMBL" id="JH711582">
    <property type="protein sequence ID" value="EIW78620.1"/>
    <property type="molecule type" value="Genomic_DNA"/>
</dbReference>
<dbReference type="KEGG" id="cput:CONPUDRAFT_167593"/>
<dbReference type="OrthoDB" id="3258386at2759"/>
<dbReference type="InterPro" id="IPR001810">
    <property type="entry name" value="F-box_dom"/>
</dbReference>
<dbReference type="InterPro" id="IPR032675">
    <property type="entry name" value="LRR_dom_sf"/>
</dbReference>
<comment type="caution">
    <text evidence="2">The sequence shown here is derived from an EMBL/GenBank/DDBJ whole genome shotgun (WGS) entry which is preliminary data.</text>
</comment>
<accession>A0A5M3MI65</accession>
<reference evidence="3" key="1">
    <citation type="journal article" date="2012" name="Science">
        <title>The Paleozoic origin of enzymatic lignin decomposition reconstructed from 31 fungal genomes.</title>
        <authorList>
            <person name="Floudas D."/>
            <person name="Binder M."/>
            <person name="Riley R."/>
            <person name="Barry K."/>
            <person name="Blanchette R.A."/>
            <person name="Henrissat B."/>
            <person name="Martinez A.T."/>
            <person name="Otillar R."/>
            <person name="Spatafora J.W."/>
            <person name="Yadav J.S."/>
            <person name="Aerts A."/>
            <person name="Benoit I."/>
            <person name="Boyd A."/>
            <person name="Carlson A."/>
            <person name="Copeland A."/>
            <person name="Coutinho P.M."/>
            <person name="de Vries R.P."/>
            <person name="Ferreira P."/>
            <person name="Findley K."/>
            <person name="Foster B."/>
            <person name="Gaskell J."/>
            <person name="Glotzer D."/>
            <person name="Gorecki P."/>
            <person name="Heitman J."/>
            <person name="Hesse C."/>
            <person name="Hori C."/>
            <person name="Igarashi K."/>
            <person name="Jurgens J.A."/>
            <person name="Kallen N."/>
            <person name="Kersten P."/>
            <person name="Kohler A."/>
            <person name="Kuees U."/>
            <person name="Kumar T.K.A."/>
            <person name="Kuo A."/>
            <person name="LaButti K."/>
            <person name="Larrondo L.F."/>
            <person name="Lindquist E."/>
            <person name="Ling A."/>
            <person name="Lombard V."/>
            <person name="Lucas S."/>
            <person name="Lundell T."/>
            <person name="Martin R."/>
            <person name="McLaughlin D.J."/>
            <person name="Morgenstern I."/>
            <person name="Morin E."/>
            <person name="Murat C."/>
            <person name="Nagy L.G."/>
            <person name="Nolan M."/>
            <person name="Ohm R.A."/>
            <person name="Patyshakuliyeva A."/>
            <person name="Rokas A."/>
            <person name="Ruiz-Duenas F.J."/>
            <person name="Sabat G."/>
            <person name="Salamov A."/>
            <person name="Samejima M."/>
            <person name="Schmutz J."/>
            <person name="Slot J.C."/>
            <person name="St John F."/>
            <person name="Stenlid J."/>
            <person name="Sun H."/>
            <person name="Sun S."/>
            <person name="Syed K."/>
            <person name="Tsang A."/>
            <person name="Wiebenga A."/>
            <person name="Young D."/>
            <person name="Pisabarro A."/>
            <person name="Eastwood D.C."/>
            <person name="Martin F."/>
            <person name="Cullen D."/>
            <person name="Grigoriev I.V."/>
            <person name="Hibbett D.S."/>
        </authorList>
    </citation>
    <scope>NUCLEOTIDE SEQUENCE [LARGE SCALE GENOMIC DNA]</scope>
    <source>
        <strain evidence="3">RWD-64-598 SS2</strain>
    </source>
</reference>
<dbReference type="SUPFAM" id="SSF52047">
    <property type="entry name" value="RNI-like"/>
    <property type="match status" value="1"/>
</dbReference>
<name>A0A5M3MI65_CONPW</name>
<proteinExistence type="predicted"/>
<dbReference type="AlphaFoldDB" id="A0A5M3MI65"/>
<gene>
    <name evidence="2" type="ORF">CONPUDRAFT_167593</name>
</gene>
<sequence length="535" mass="60867">MVEVLSEIFSWLQTGEDTIEGVDYRSLAALARTCRSFKEPALDALWAYIYQLPRLIRSLPESVLERNSKKEVVGVRPLAPNEWSRLYSYSSRVKDVAISEVHPTRNFILHLLASPPPDMGFMFPKLRRLLVVDEKGSLRFPEYRFLLGPHIIDLEYTLGWNPSVNDDVTKAIIASLPEVCPNIRHLQVIWKIYHAADWAVDVISETAPQLKSLEELICPMLNTYGMTQVSQLASLQYLVLEESVTDLAQGANDVYEFANLEFLGVTLWDLAKMTSFFQLLERLPGSFAAHVHTSPSLPALESFFCDIPRNNLNVHNVEVVYERASMDSFWPMGRIHRHHGPSITIHTFTPLRQFSSLRSLDIEVTIPISLSDADIEDLSLAWPNLVDIRLNEKNLWGEGILSVTGLEILIRNCDLAYIGLSLDASKLYGLPREYPADGYANDIVPTLPVSDSRIGDPVTLSLLLACLFTAKSFAPRVEKFPVHPLEVIRHETSVAACIREIREMERDDKAFWRKWPPGEEVMETLREICEREIRR</sequence>
<dbReference type="Gene3D" id="3.80.10.10">
    <property type="entry name" value="Ribonuclease Inhibitor"/>
    <property type="match status" value="1"/>
</dbReference>
<evidence type="ECO:0000313" key="2">
    <source>
        <dbReference type="EMBL" id="EIW78620.1"/>
    </source>
</evidence>
<dbReference type="RefSeq" id="XP_007771622.1">
    <property type="nucleotide sequence ID" value="XM_007773432.1"/>
</dbReference>
<evidence type="ECO:0000259" key="1">
    <source>
        <dbReference type="Pfam" id="PF12937"/>
    </source>
</evidence>
<protein>
    <recommendedName>
        <fullName evidence="1">F-box domain-containing protein</fullName>
    </recommendedName>
</protein>
<keyword evidence="3" id="KW-1185">Reference proteome</keyword>
<evidence type="ECO:0000313" key="3">
    <source>
        <dbReference type="Proteomes" id="UP000053558"/>
    </source>
</evidence>
<dbReference type="Pfam" id="PF12937">
    <property type="entry name" value="F-box-like"/>
    <property type="match status" value="1"/>
</dbReference>
<organism evidence="2 3">
    <name type="scientific">Coniophora puteana (strain RWD-64-598)</name>
    <name type="common">Brown rot fungus</name>
    <dbReference type="NCBI Taxonomy" id="741705"/>
    <lineage>
        <taxon>Eukaryota</taxon>
        <taxon>Fungi</taxon>
        <taxon>Dikarya</taxon>
        <taxon>Basidiomycota</taxon>
        <taxon>Agaricomycotina</taxon>
        <taxon>Agaricomycetes</taxon>
        <taxon>Agaricomycetidae</taxon>
        <taxon>Boletales</taxon>
        <taxon>Coniophorineae</taxon>
        <taxon>Coniophoraceae</taxon>
        <taxon>Coniophora</taxon>
    </lineage>
</organism>
<dbReference type="GeneID" id="19205810"/>
<feature type="domain" description="F-box" evidence="1">
    <location>
        <begin position="3"/>
        <end position="51"/>
    </location>
</feature>
<dbReference type="Proteomes" id="UP000053558">
    <property type="component" value="Unassembled WGS sequence"/>
</dbReference>